<evidence type="ECO:0000256" key="6">
    <source>
        <dbReference type="SAM" id="Phobius"/>
    </source>
</evidence>
<dbReference type="AlphaFoldDB" id="A0A1U8A338"/>
<dbReference type="Pfam" id="PF14368">
    <property type="entry name" value="LTP_2"/>
    <property type="match status" value="1"/>
</dbReference>
<feature type="compositionally biased region" description="Pro residues" evidence="5">
    <location>
        <begin position="120"/>
        <end position="141"/>
    </location>
</feature>
<dbReference type="SMART" id="SM00499">
    <property type="entry name" value="AAI"/>
    <property type="match status" value="1"/>
</dbReference>
<name>A0A1U8A338_NELNU</name>
<dbReference type="OMA" id="CACLVIT"/>
<dbReference type="InterPro" id="IPR036312">
    <property type="entry name" value="Bifun_inhib/LTP/seed_sf"/>
</dbReference>
<evidence type="ECO:0000256" key="1">
    <source>
        <dbReference type="ARBA" id="ARBA00009748"/>
    </source>
</evidence>
<keyword evidence="8" id="KW-1185">Reference proteome</keyword>
<keyword evidence="6" id="KW-1133">Transmembrane helix</keyword>
<dbReference type="Proteomes" id="UP000189703">
    <property type="component" value="Unplaced"/>
</dbReference>
<accession>A0A1U8A338</accession>
<proteinExistence type="inferred from homology"/>
<keyword evidence="2 7" id="KW-0732">Signal</keyword>
<evidence type="ECO:0000256" key="7">
    <source>
        <dbReference type="SAM" id="SignalP"/>
    </source>
</evidence>
<dbReference type="eggNOG" id="ENOG502RZXE">
    <property type="taxonomic scope" value="Eukaryota"/>
</dbReference>
<dbReference type="Gene3D" id="1.10.110.10">
    <property type="entry name" value="Plant lipid-transfer and hydrophobic proteins"/>
    <property type="match status" value="1"/>
</dbReference>
<dbReference type="STRING" id="4432.A0A1U8A338"/>
<keyword evidence="3" id="KW-1015">Disulfide bond</keyword>
<dbReference type="PANTHER" id="PTHR33044">
    <property type="entry name" value="BIFUNCTIONAL INHIBITOR/LIPID-TRANSFER PROTEIN/SEED STORAGE 2S ALBUMIN SUPERFAMILY PROTEIN-RELATED"/>
    <property type="match status" value="1"/>
</dbReference>
<sequence length="217" mass="22341">MEGLKVSRRLMAAVLSMILATSMMPADGQVVSPCTNAMVSSFTPCFNYITGSSANGSSPTADCCGSLRSLMSTSMDCACLILTGNVPFQIPFTRNLAMSLPKACKMSGVSVQCKSSASPLPAPGPATLGIPPPRQAPPSPSPRASLIPALSSPPPALPPEIDITVASEPALPPVDTATPTLIPGSRPVLTPSAAKPAYIFSPSLFLFVLGVMVLNYH</sequence>
<dbReference type="KEGG" id="nnu:104596577"/>
<dbReference type="FunCoup" id="A0A1U8A338">
    <property type="interactions" value="92"/>
</dbReference>
<evidence type="ECO:0000256" key="2">
    <source>
        <dbReference type="ARBA" id="ARBA00022729"/>
    </source>
</evidence>
<dbReference type="CDD" id="cd00010">
    <property type="entry name" value="AAI_LTSS"/>
    <property type="match status" value="1"/>
</dbReference>
<feature type="transmembrane region" description="Helical" evidence="6">
    <location>
        <begin position="197"/>
        <end position="216"/>
    </location>
</feature>
<keyword evidence="6" id="KW-0472">Membrane</keyword>
<dbReference type="InterPro" id="IPR016140">
    <property type="entry name" value="Bifunc_inhib/LTP/seed_store"/>
</dbReference>
<dbReference type="InterPro" id="IPR043325">
    <property type="entry name" value="LTSS"/>
</dbReference>
<evidence type="ECO:0000313" key="9">
    <source>
        <dbReference type="RefSeq" id="XP_010256113.1"/>
    </source>
</evidence>
<comment type="similarity">
    <text evidence="1">Belongs to the plant LTP family.</text>
</comment>
<dbReference type="GeneID" id="104596577"/>
<evidence type="ECO:0000313" key="8">
    <source>
        <dbReference type="Proteomes" id="UP000189703"/>
    </source>
</evidence>
<feature type="chain" id="PRO_5043747208" evidence="7">
    <location>
        <begin position="29"/>
        <end position="217"/>
    </location>
</feature>
<dbReference type="OrthoDB" id="1914452at2759"/>
<dbReference type="RefSeq" id="XP_010256113.1">
    <property type="nucleotide sequence ID" value="XM_010257811.2"/>
</dbReference>
<organism evidence="8 9">
    <name type="scientific">Nelumbo nucifera</name>
    <name type="common">Sacred lotus</name>
    <dbReference type="NCBI Taxonomy" id="4432"/>
    <lineage>
        <taxon>Eukaryota</taxon>
        <taxon>Viridiplantae</taxon>
        <taxon>Streptophyta</taxon>
        <taxon>Embryophyta</taxon>
        <taxon>Tracheophyta</taxon>
        <taxon>Spermatophyta</taxon>
        <taxon>Magnoliopsida</taxon>
        <taxon>Proteales</taxon>
        <taxon>Nelumbonaceae</taxon>
        <taxon>Nelumbo</taxon>
    </lineage>
</organism>
<protein>
    <submittedName>
        <fullName evidence="9">Non-specific lipid transfer protein-like 1</fullName>
    </submittedName>
</protein>
<feature type="region of interest" description="Disordered" evidence="5">
    <location>
        <begin position="120"/>
        <end position="146"/>
    </location>
</feature>
<feature type="signal peptide" evidence="7">
    <location>
        <begin position="1"/>
        <end position="28"/>
    </location>
</feature>
<evidence type="ECO:0000256" key="4">
    <source>
        <dbReference type="ARBA" id="ARBA00023180"/>
    </source>
</evidence>
<gene>
    <name evidence="9" type="primary">LOC104596577</name>
</gene>
<dbReference type="SUPFAM" id="SSF47699">
    <property type="entry name" value="Bifunctional inhibitor/lipid-transfer protein/seed storage 2S albumin"/>
    <property type="match status" value="1"/>
</dbReference>
<evidence type="ECO:0000256" key="3">
    <source>
        <dbReference type="ARBA" id="ARBA00023157"/>
    </source>
</evidence>
<keyword evidence="6" id="KW-0812">Transmembrane</keyword>
<evidence type="ECO:0000256" key="5">
    <source>
        <dbReference type="SAM" id="MobiDB-lite"/>
    </source>
</evidence>
<reference evidence="9" key="1">
    <citation type="submission" date="2025-08" db="UniProtKB">
        <authorList>
            <consortium name="RefSeq"/>
        </authorList>
    </citation>
    <scope>IDENTIFICATION</scope>
</reference>
<keyword evidence="4" id="KW-0325">Glycoprotein</keyword>